<dbReference type="Pfam" id="PF02984">
    <property type="entry name" value="Cyclin_C"/>
    <property type="match status" value="1"/>
</dbReference>
<keyword evidence="3" id="KW-0131">Cell cycle</keyword>
<reference evidence="8 9" key="1">
    <citation type="journal article" date="2024" name="Insects">
        <title>An Improved Chromosome-Level Genome Assembly of the Firefly Pyrocoelia pectoralis.</title>
        <authorList>
            <person name="Fu X."/>
            <person name="Meyer-Rochow V.B."/>
            <person name="Ballantyne L."/>
            <person name="Zhu X."/>
        </authorList>
    </citation>
    <scope>NUCLEOTIDE SEQUENCE [LARGE SCALE GENOMIC DNA]</scope>
    <source>
        <strain evidence="8">XCY_ONT2</strain>
    </source>
</reference>
<evidence type="ECO:0000313" key="8">
    <source>
        <dbReference type="EMBL" id="KAK5643762.1"/>
    </source>
</evidence>
<organism evidence="8 9">
    <name type="scientific">Pyrocoelia pectoralis</name>
    <dbReference type="NCBI Taxonomy" id="417401"/>
    <lineage>
        <taxon>Eukaryota</taxon>
        <taxon>Metazoa</taxon>
        <taxon>Ecdysozoa</taxon>
        <taxon>Arthropoda</taxon>
        <taxon>Hexapoda</taxon>
        <taxon>Insecta</taxon>
        <taxon>Pterygota</taxon>
        <taxon>Neoptera</taxon>
        <taxon>Endopterygota</taxon>
        <taxon>Coleoptera</taxon>
        <taxon>Polyphaga</taxon>
        <taxon>Elateriformia</taxon>
        <taxon>Elateroidea</taxon>
        <taxon>Lampyridae</taxon>
        <taxon>Lampyrinae</taxon>
        <taxon>Pyrocoelia</taxon>
    </lineage>
</organism>
<keyword evidence="9" id="KW-1185">Reference proteome</keyword>
<proteinExistence type="inferred from homology"/>
<dbReference type="CDD" id="cd20516">
    <property type="entry name" value="CYCLIN_CCND_rpt2"/>
    <property type="match status" value="1"/>
</dbReference>
<feature type="region of interest" description="Disordered" evidence="5">
    <location>
        <begin position="283"/>
        <end position="313"/>
    </location>
</feature>
<accession>A0AAN7ZIN5</accession>
<evidence type="ECO:0000259" key="7">
    <source>
        <dbReference type="SMART" id="SM01332"/>
    </source>
</evidence>
<dbReference type="EMBL" id="JAVRBK010000005">
    <property type="protein sequence ID" value="KAK5643762.1"/>
    <property type="molecule type" value="Genomic_DNA"/>
</dbReference>
<gene>
    <name evidence="8" type="ORF">RI129_007607</name>
</gene>
<dbReference type="SMART" id="SM01332">
    <property type="entry name" value="Cyclin_C"/>
    <property type="match status" value="1"/>
</dbReference>
<feature type="domain" description="Cyclin C-terminal" evidence="7">
    <location>
        <begin position="153"/>
        <end position="289"/>
    </location>
</feature>
<feature type="domain" description="Cyclin-like" evidence="6">
    <location>
        <begin position="60"/>
        <end position="144"/>
    </location>
</feature>
<dbReference type="PROSITE" id="PS00292">
    <property type="entry name" value="CYCLINS"/>
    <property type="match status" value="1"/>
</dbReference>
<evidence type="ECO:0000256" key="5">
    <source>
        <dbReference type="SAM" id="MobiDB-lite"/>
    </source>
</evidence>
<dbReference type="PANTHER" id="PTHR10177">
    <property type="entry name" value="CYCLINS"/>
    <property type="match status" value="1"/>
</dbReference>
<dbReference type="SMART" id="SM00385">
    <property type="entry name" value="CYCLIN"/>
    <property type="match status" value="1"/>
</dbReference>
<name>A0AAN7ZIN5_9COLE</name>
<evidence type="ECO:0000256" key="1">
    <source>
        <dbReference type="ARBA" id="ARBA00022618"/>
    </source>
</evidence>
<dbReference type="AlphaFoldDB" id="A0AAN7ZIN5"/>
<dbReference type="InterPro" id="IPR004367">
    <property type="entry name" value="Cyclin_C-dom"/>
</dbReference>
<dbReference type="InterPro" id="IPR006671">
    <property type="entry name" value="Cyclin_N"/>
</dbReference>
<evidence type="ECO:0000259" key="6">
    <source>
        <dbReference type="SMART" id="SM00385"/>
    </source>
</evidence>
<dbReference type="InterPro" id="IPR013763">
    <property type="entry name" value="Cyclin-like_dom"/>
</dbReference>
<dbReference type="SUPFAM" id="SSF47954">
    <property type="entry name" value="Cyclin-like"/>
    <property type="match status" value="2"/>
</dbReference>
<dbReference type="GO" id="GO:0051301">
    <property type="term" value="P:cell division"/>
    <property type="evidence" value="ECO:0007669"/>
    <property type="project" value="UniProtKB-KW"/>
</dbReference>
<keyword evidence="2 4" id="KW-0195">Cyclin</keyword>
<protein>
    <submittedName>
        <fullName evidence="8">Uncharacterized protein</fullName>
    </submittedName>
</protein>
<comment type="caution">
    <text evidence="8">The sequence shown here is derived from an EMBL/GenBank/DDBJ whole genome shotgun (WGS) entry which is preliminary data.</text>
</comment>
<sequence>MDLICCELPTTETRAYPDQVLLSYRVLNNLLKSEEQYALPASFLRKQTEVTPQMRKIVAEWMMEVCDEQNCQDEVFPIAVNFMDRFLAVRSINKSHLQLLGTSCMLVASKLREPKPLPAQTLVFYTDNSITIEDLRKCELLVVSKLKWDLTVVTPQDFLAHILRRLPVESVGIKYNMVNSHAKTLIALCARDFDFTSYLPSTIASSSVASALCGLGWTSKSGRTLNDLLQMLHEITNTEQDYILDCFKQIENMVRLSSSGQSSSSCSTHGDLENFSSTCSVRANEFTPPPSTSDKLQEQESAGTPTDVRDIHF</sequence>
<dbReference type="Pfam" id="PF00134">
    <property type="entry name" value="Cyclin_N"/>
    <property type="match status" value="1"/>
</dbReference>
<dbReference type="Gene3D" id="1.10.472.10">
    <property type="entry name" value="Cyclin-like"/>
    <property type="match status" value="2"/>
</dbReference>
<evidence type="ECO:0000256" key="3">
    <source>
        <dbReference type="ARBA" id="ARBA00023306"/>
    </source>
</evidence>
<dbReference type="InterPro" id="IPR036915">
    <property type="entry name" value="Cyclin-like_sf"/>
</dbReference>
<evidence type="ECO:0000313" key="9">
    <source>
        <dbReference type="Proteomes" id="UP001329430"/>
    </source>
</evidence>
<evidence type="ECO:0000256" key="4">
    <source>
        <dbReference type="RuleBase" id="RU000383"/>
    </source>
</evidence>
<evidence type="ECO:0000256" key="2">
    <source>
        <dbReference type="ARBA" id="ARBA00023127"/>
    </source>
</evidence>
<dbReference type="Proteomes" id="UP001329430">
    <property type="component" value="Chromosome 5"/>
</dbReference>
<dbReference type="FunFam" id="1.10.472.10:FF:000003">
    <property type="entry name" value="G1/S-specific cyclin-D2"/>
    <property type="match status" value="1"/>
</dbReference>
<comment type="similarity">
    <text evidence="4">Belongs to the cyclin family.</text>
</comment>
<dbReference type="GO" id="GO:0000278">
    <property type="term" value="P:mitotic cell cycle"/>
    <property type="evidence" value="ECO:0007669"/>
    <property type="project" value="UniProtKB-ARBA"/>
</dbReference>
<dbReference type="InterPro" id="IPR039361">
    <property type="entry name" value="Cyclin"/>
</dbReference>
<keyword evidence="1" id="KW-0132">Cell division</keyword>
<dbReference type="InterPro" id="IPR048258">
    <property type="entry name" value="Cyclins_cyclin-box"/>
</dbReference>